<dbReference type="Gene3D" id="3.30.70.330">
    <property type="match status" value="1"/>
</dbReference>
<dbReference type="AlphaFoldDB" id="A0ABD1WW14"/>
<evidence type="ECO:0000259" key="4">
    <source>
        <dbReference type="PROSITE" id="PS50102"/>
    </source>
</evidence>
<keyword evidence="1" id="KW-0677">Repeat</keyword>
<organism evidence="5 6">
    <name type="scientific">Forsythia ovata</name>
    <dbReference type="NCBI Taxonomy" id="205694"/>
    <lineage>
        <taxon>Eukaryota</taxon>
        <taxon>Viridiplantae</taxon>
        <taxon>Streptophyta</taxon>
        <taxon>Embryophyta</taxon>
        <taxon>Tracheophyta</taxon>
        <taxon>Spermatophyta</taxon>
        <taxon>Magnoliopsida</taxon>
        <taxon>eudicotyledons</taxon>
        <taxon>Gunneridae</taxon>
        <taxon>Pentapetalae</taxon>
        <taxon>asterids</taxon>
        <taxon>lamiids</taxon>
        <taxon>Lamiales</taxon>
        <taxon>Oleaceae</taxon>
        <taxon>Forsythieae</taxon>
        <taxon>Forsythia</taxon>
    </lineage>
</organism>
<dbReference type="InterPro" id="IPR035979">
    <property type="entry name" value="RBD_domain_sf"/>
</dbReference>
<evidence type="ECO:0000313" key="5">
    <source>
        <dbReference type="EMBL" id="KAL2553891.1"/>
    </source>
</evidence>
<dbReference type="GO" id="GO:0003723">
    <property type="term" value="F:RNA binding"/>
    <property type="evidence" value="ECO:0007669"/>
    <property type="project" value="UniProtKB-UniRule"/>
</dbReference>
<proteinExistence type="predicted"/>
<dbReference type="EMBL" id="JBFOLJ010000002">
    <property type="protein sequence ID" value="KAL2553891.1"/>
    <property type="molecule type" value="Genomic_DNA"/>
</dbReference>
<dbReference type="PROSITE" id="PS50102">
    <property type="entry name" value="RRM"/>
    <property type="match status" value="1"/>
</dbReference>
<accession>A0ABD1WW14</accession>
<dbReference type="PANTHER" id="PTHR24012">
    <property type="entry name" value="RNA BINDING PROTEIN"/>
    <property type="match status" value="1"/>
</dbReference>
<dbReference type="Pfam" id="PF00076">
    <property type="entry name" value="RRM_1"/>
    <property type="match status" value="1"/>
</dbReference>
<gene>
    <name evidence="5" type="ORF">Fot_07510</name>
</gene>
<evidence type="ECO:0000256" key="2">
    <source>
        <dbReference type="ARBA" id="ARBA00022884"/>
    </source>
</evidence>
<evidence type="ECO:0000313" key="6">
    <source>
        <dbReference type="Proteomes" id="UP001604277"/>
    </source>
</evidence>
<keyword evidence="2 3" id="KW-0694">RNA-binding</keyword>
<dbReference type="SMART" id="SM00360">
    <property type="entry name" value="RRM"/>
    <property type="match status" value="1"/>
</dbReference>
<keyword evidence="6" id="KW-1185">Reference proteome</keyword>
<dbReference type="InterPro" id="IPR000504">
    <property type="entry name" value="RRM_dom"/>
</dbReference>
<dbReference type="InterPro" id="IPR012677">
    <property type="entry name" value="Nucleotide-bd_a/b_plait_sf"/>
</dbReference>
<protein>
    <submittedName>
        <fullName evidence="5">Polyadenylate-binding protein 8</fullName>
    </submittedName>
</protein>
<evidence type="ECO:0000256" key="3">
    <source>
        <dbReference type="PROSITE-ProRule" id="PRU00176"/>
    </source>
</evidence>
<reference evidence="6" key="1">
    <citation type="submission" date="2024-07" db="EMBL/GenBank/DDBJ databases">
        <title>Two chromosome-level genome assemblies of Korean endemic species Abeliophyllum distichum and Forsythia ovata (Oleaceae).</title>
        <authorList>
            <person name="Jang H."/>
        </authorList>
    </citation>
    <scope>NUCLEOTIDE SEQUENCE [LARGE SCALE GENOMIC DNA]</scope>
</reference>
<evidence type="ECO:0000256" key="1">
    <source>
        <dbReference type="ARBA" id="ARBA00022737"/>
    </source>
</evidence>
<comment type="caution">
    <text evidence="5">The sequence shown here is derived from an EMBL/GenBank/DDBJ whole genome shotgun (WGS) entry which is preliminary data.</text>
</comment>
<feature type="domain" description="RRM" evidence="4">
    <location>
        <begin position="46"/>
        <end position="123"/>
    </location>
</feature>
<sequence>MSGDPPDVNLRWLELFFTARVPLLRELVGRLKKLLQSLLQTQNLVDKFHPKKLDDSIDDDKLNELFSEFSTIMSCKVMRDPSGVSRGSGFVAFTTLEEASRALYEMNEKMVTSKPLYVTLTQRK</sequence>
<dbReference type="SUPFAM" id="SSF54928">
    <property type="entry name" value="RNA-binding domain, RBD"/>
    <property type="match status" value="1"/>
</dbReference>
<name>A0ABD1WW14_9LAMI</name>
<dbReference type="Proteomes" id="UP001604277">
    <property type="component" value="Unassembled WGS sequence"/>
</dbReference>